<dbReference type="Pfam" id="PF00005">
    <property type="entry name" value="ABC_tran"/>
    <property type="match status" value="1"/>
</dbReference>
<organism evidence="8 9">
    <name type="scientific">Sodalis ligni</name>
    <dbReference type="NCBI Taxonomy" id="2697027"/>
    <lineage>
        <taxon>Bacteria</taxon>
        <taxon>Pseudomonadati</taxon>
        <taxon>Pseudomonadota</taxon>
        <taxon>Gammaproteobacteria</taxon>
        <taxon>Enterobacterales</taxon>
        <taxon>Bruguierivoracaceae</taxon>
        <taxon>Sodalis</taxon>
    </lineage>
</organism>
<keyword evidence="2" id="KW-0547">Nucleotide-binding</keyword>
<keyword evidence="1" id="KW-0813">Transport</keyword>
<name>A0A4R1NFM5_9GAMM</name>
<evidence type="ECO:0000256" key="2">
    <source>
        <dbReference type="ARBA" id="ARBA00022741"/>
    </source>
</evidence>
<dbReference type="PANTHER" id="PTHR42794">
    <property type="entry name" value="HEMIN IMPORT ATP-BINDING PROTEIN HMUV"/>
    <property type="match status" value="1"/>
</dbReference>
<dbReference type="InterPro" id="IPR027417">
    <property type="entry name" value="P-loop_NTPase"/>
</dbReference>
<evidence type="ECO:0000256" key="4">
    <source>
        <dbReference type="ARBA" id="ARBA00022967"/>
    </source>
</evidence>
<dbReference type="InterPro" id="IPR003439">
    <property type="entry name" value="ABC_transporter-like_ATP-bd"/>
</dbReference>
<keyword evidence="4" id="KW-1278">Translocase</keyword>
<dbReference type="InterPro" id="IPR017871">
    <property type="entry name" value="ABC_transporter-like_CS"/>
</dbReference>
<dbReference type="SUPFAM" id="SSF52540">
    <property type="entry name" value="P-loop containing nucleoside triphosphate hydrolases"/>
    <property type="match status" value="1"/>
</dbReference>
<comment type="function">
    <text evidence="5">Part of the ABC transporter complex HmuTUV involved in hemin import. Responsible for energy coupling to the transport system.</text>
</comment>
<protein>
    <submittedName>
        <fullName evidence="8">Iron complex transport system ATP-binding protein</fullName>
    </submittedName>
</protein>
<accession>A0A4R1NFM5</accession>
<dbReference type="GO" id="GO:0016887">
    <property type="term" value="F:ATP hydrolysis activity"/>
    <property type="evidence" value="ECO:0007669"/>
    <property type="project" value="InterPro"/>
</dbReference>
<dbReference type="PROSITE" id="PS00211">
    <property type="entry name" value="ABC_TRANSPORTER_1"/>
    <property type="match status" value="1"/>
</dbReference>
<evidence type="ECO:0000313" key="8">
    <source>
        <dbReference type="EMBL" id="TCL02920.1"/>
    </source>
</evidence>
<evidence type="ECO:0000313" key="9">
    <source>
        <dbReference type="Proteomes" id="UP000294555"/>
    </source>
</evidence>
<dbReference type="GO" id="GO:0005524">
    <property type="term" value="F:ATP binding"/>
    <property type="evidence" value="ECO:0007669"/>
    <property type="project" value="UniProtKB-KW"/>
</dbReference>
<dbReference type="EMBL" id="SJOI01000001">
    <property type="protein sequence ID" value="TCL02920.1"/>
    <property type="molecule type" value="Genomic_DNA"/>
</dbReference>
<dbReference type="Proteomes" id="UP000294555">
    <property type="component" value="Unassembled WGS sequence"/>
</dbReference>
<dbReference type="AlphaFoldDB" id="A0A4R1NFM5"/>
<sequence length="304" mass="33467">MLKSPTLSTDRPALGRADSPSSTDMSDLGRADSLPAIDISGGCDTDRPLLKAEGVGYHIARRTLLSQVSLTLAPGEFVALIGPNGAGKSTLLRVLTGYTPPSEGTCLLNNTPLRQWPSAQLARQRAVMRQQGALTFPFTVAEVVSMGRAPWPAAADADIVDDVMALTGCRPLAQREFRQLSGGEQQRVRLARALAQLWQQDGPRGWLFLDEPTSALDLYHQQHVLRLLKRLTEDGRLAVCCVLHDLNLASLWSDRILLLHEGRLVAAGTPQDVLTEPQLRRWYQADVSVQLNQENQRPQIFLQR</sequence>
<evidence type="ECO:0000256" key="5">
    <source>
        <dbReference type="ARBA" id="ARBA00037066"/>
    </source>
</evidence>
<proteinExistence type="predicted"/>
<feature type="region of interest" description="Disordered" evidence="6">
    <location>
        <begin position="1"/>
        <end position="30"/>
    </location>
</feature>
<dbReference type="InterPro" id="IPR003593">
    <property type="entry name" value="AAA+_ATPase"/>
</dbReference>
<gene>
    <name evidence="8" type="ORF">EZJ58_0959</name>
</gene>
<dbReference type="SMART" id="SM00382">
    <property type="entry name" value="AAA"/>
    <property type="match status" value="1"/>
</dbReference>
<feature type="domain" description="ABC transporter" evidence="7">
    <location>
        <begin position="50"/>
        <end position="286"/>
    </location>
</feature>
<dbReference type="NCBIfam" id="NF010068">
    <property type="entry name" value="PRK13548.1"/>
    <property type="match status" value="1"/>
</dbReference>
<dbReference type="CDD" id="cd03214">
    <property type="entry name" value="ABC_Iron-Siderophores_B12_Hemin"/>
    <property type="match status" value="1"/>
</dbReference>
<comment type="caution">
    <text evidence="8">The sequence shown here is derived from an EMBL/GenBank/DDBJ whole genome shotgun (WGS) entry which is preliminary data.</text>
</comment>
<dbReference type="PROSITE" id="PS50893">
    <property type="entry name" value="ABC_TRANSPORTER_2"/>
    <property type="match status" value="1"/>
</dbReference>
<reference evidence="8 9" key="1">
    <citation type="submission" date="2019-02" db="EMBL/GenBank/DDBJ databases">
        <title>Investigation of anaerobic lignin degradation for improved lignocellulosic biofuels.</title>
        <authorList>
            <person name="Deangelis K."/>
        </authorList>
    </citation>
    <scope>NUCLEOTIDE SEQUENCE [LARGE SCALE GENOMIC DNA]</scope>
    <source>
        <strain evidence="8 9">159R</strain>
    </source>
</reference>
<keyword evidence="9" id="KW-1185">Reference proteome</keyword>
<evidence type="ECO:0000256" key="3">
    <source>
        <dbReference type="ARBA" id="ARBA00022840"/>
    </source>
</evidence>
<dbReference type="Gene3D" id="3.40.50.300">
    <property type="entry name" value="P-loop containing nucleotide triphosphate hydrolases"/>
    <property type="match status" value="1"/>
</dbReference>
<evidence type="ECO:0000259" key="7">
    <source>
        <dbReference type="PROSITE" id="PS50893"/>
    </source>
</evidence>
<evidence type="ECO:0000256" key="1">
    <source>
        <dbReference type="ARBA" id="ARBA00022448"/>
    </source>
</evidence>
<dbReference type="PANTHER" id="PTHR42794:SF1">
    <property type="entry name" value="HEMIN IMPORT ATP-BINDING PROTEIN HMUV"/>
    <property type="match status" value="1"/>
</dbReference>
<keyword evidence="3 8" id="KW-0067">ATP-binding</keyword>
<evidence type="ECO:0000256" key="6">
    <source>
        <dbReference type="SAM" id="MobiDB-lite"/>
    </source>
</evidence>